<proteinExistence type="predicted"/>
<protein>
    <submittedName>
        <fullName evidence="4">Uncharacterized protein</fullName>
    </submittedName>
</protein>
<dbReference type="VEuPathDB" id="CryptoDB:Vbra_6598"/>
<dbReference type="Proteomes" id="UP000041254">
    <property type="component" value="Unassembled WGS sequence"/>
</dbReference>
<evidence type="ECO:0000256" key="3">
    <source>
        <dbReference type="SAM" id="Phobius"/>
    </source>
</evidence>
<dbReference type="PhylomeDB" id="A0A0G4H5P7"/>
<keyword evidence="1" id="KW-0175">Coiled coil</keyword>
<dbReference type="EMBL" id="CDMY01001028">
    <property type="protein sequence ID" value="CEM39157.1"/>
    <property type="molecule type" value="Genomic_DNA"/>
</dbReference>
<dbReference type="AlphaFoldDB" id="A0A0G4H5P7"/>
<keyword evidence="5" id="KW-1185">Reference proteome</keyword>
<feature type="transmembrane region" description="Helical" evidence="3">
    <location>
        <begin position="288"/>
        <end position="309"/>
    </location>
</feature>
<reference evidence="4 5" key="1">
    <citation type="submission" date="2014-11" db="EMBL/GenBank/DDBJ databases">
        <authorList>
            <person name="Zhu J."/>
            <person name="Qi W."/>
            <person name="Song R."/>
        </authorList>
    </citation>
    <scope>NUCLEOTIDE SEQUENCE [LARGE SCALE GENOMIC DNA]</scope>
</reference>
<gene>
    <name evidence="4" type="ORF">Vbra_6598</name>
</gene>
<name>A0A0G4H5P7_VITBC</name>
<evidence type="ECO:0000313" key="4">
    <source>
        <dbReference type="EMBL" id="CEM39157.1"/>
    </source>
</evidence>
<evidence type="ECO:0000313" key="5">
    <source>
        <dbReference type="Proteomes" id="UP000041254"/>
    </source>
</evidence>
<dbReference type="InParanoid" id="A0A0G4H5P7"/>
<feature type="region of interest" description="Disordered" evidence="2">
    <location>
        <begin position="89"/>
        <end position="180"/>
    </location>
</feature>
<feature type="coiled-coil region" evidence="1">
    <location>
        <begin position="212"/>
        <end position="239"/>
    </location>
</feature>
<keyword evidence="3" id="KW-1133">Transmembrane helix</keyword>
<keyword evidence="3" id="KW-0812">Transmembrane</keyword>
<sequence length="320" mass="35083">MRSGQRWTVLQQLLQHLLLPFPPSRRLPSPLSSMSTPTSMSTICQWSMSVLHRSSSLRQRWTSRAVHLTHGHTLLLLLSGQRACRQQLRPPGSVVKTEPVDTAPADMNQHSRHGGTNIEPQPHIKQEQMGEGEAGQHHPPPAAAAASERVQGAPRVKTETGASGANIRDGRGPEGASSVGHHQGEVVDLMADEEGDESGGGSKEYVNKILPMLSHAELVAALENQRAALKNQRAHAALEVVEEMTFDGRSLASLREMTVSDVVREFYDGNRKDSARVFHLKKWIDKRLSARAASIGIGISISISTLTIFPRLTPWPRVFL</sequence>
<keyword evidence="3" id="KW-0472">Membrane</keyword>
<organism evidence="4 5">
    <name type="scientific">Vitrella brassicaformis (strain CCMP3155)</name>
    <dbReference type="NCBI Taxonomy" id="1169540"/>
    <lineage>
        <taxon>Eukaryota</taxon>
        <taxon>Sar</taxon>
        <taxon>Alveolata</taxon>
        <taxon>Colpodellida</taxon>
        <taxon>Vitrellaceae</taxon>
        <taxon>Vitrella</taxon>
    </lineage>
</organism>
<accession>A0A0G4H5P7</accession>
<evidence type="ECO:0000256" key="2">
    <source>
        <dbReference type="SAM" id="MobiDB-lite"/>
    </source>
</evidence>
<evidence type="ECO:0000256" key="1">
    <source>
        <dbReference type="SAM" id="Coils"/>
    </source>
</evidence>